<feature type="compositionally biased region" description="Gly residues" evidence="1">
    <location>
        <begin position="163"/>
        <end position="192"/>
    </location>
</feature>
<name>A0ABW2CBS4_9ACTN</name>
<protein>
    <recommendedName>
        <fullName evidence="5">Integral membrane protein</fullName>
    </recommendedName>
</protein>
<proteinExistence type="predicted"/>
<keyword evidence="4" id="KW-1185">Reference proteome</keyword>
<sequence>MQKRPSAVIAAAALEAAEGLAAVAFGAYVGVETAVGAAVDPMSGIGVTLLALAGGIGMLACARGILRAEPWSRAPTVLTQLFALPVAWSLWQSDQPFYAVPLGVVAVLALITVLSPPSTAWLVQDRELDDEDDEDATADVNDTGTATGGAKGAGREVKVGEPVQGGKGAQAAKGGKGAGNAKGGKGAGGGKGSPAAKSPKSPKSANGPKGGKSA</sequence>
<feature type="transmembrane region" description="Helical" evidence="2">
    <location>
        <begin position="42"/>
        <end position="62"/>
    </location>
</feature>
<keyword evidence="2" id="KW-0812">Transmembrane</keyword>
<reference evidence="4" key="1">
    <citation type="journal article" date="2019" name="Int. J. Syst. Evol. Microbiol.">
        <title>The Global Catalogue of Microorganisms (GCM) 10K type strain sequencing project: providing services to taxonomists for standard genome sequencing and annotation.</title>
        <authorList>
            <consortium name="The Broad Institute Genomics Platform"/>
            <consortium name="The Broad Institute Genome Sequencing Center for Infectious Disease"/>
            <person name="Wu L."/>
            <person name="Ma J."/>
        </authorList>
    </citation>
    <scope>NUCLEOTIDE SEQUENCE [LARGE SCALE GENOMIC DNA]</scope>
    <source>
        <strain evidence="4">JCM 3369</strain>
    </source>
</reference>
<evidence type="ECO:0000313" key="3">
    <source>
        <dbReference type="EMBL" id="MFC6878590.1"/>
    </source>
</evidence>
<gene>
    <name evidence="3" type="ORF">ACFQKB_02300</name>
</gene>
<keyword evidence="2" id="KW-1133">Transmembrane helix</keyword>
<dbReference type="Proteomes" id="UP001596380">
    <property type="component" value="Unassembled WGS sequence"/>
</dbReference>
<keyword evidence="2" id="KW-0472">Membrane</keyword>
<feature type="compositionally biased region" description="Acidic residues" evidence="1">
    <location>
        <begin position="128"/>
        <end position="137"/>
    </location>
</feature>
<accession>A0ABW2CBS4</accession>
<dbReference type="EMBL" id="JBHSXS010000001">
    <property type="protein sequence ID" value="MFC6878590.1"/>
    <property type="molecule type" value="Genomic_DNA"/>
</dbReference>
<feature type="region of interest" description="Disordered" evidence="1">
    <location>
        <begin position="128"/>
        <end position="214"/>
    </location>
</feature>
<evidence type="ECO:0000256" key="1">
    <source>
        <dbReference type="SAM" id="MobiDB-lite"/>
    </source>
</evidence>
<feature type="compositionally biased region" description="Low complexity" evidence="1">
    <location>
        <begin position="193"/>
        <end position="207"/>
    </location>
</feature>
<evidence type="ECO:0000313" key="4">
    <source>
        <dbReference type="Proteomes" id="UP001596380"/>
    </source>
</evidence>
<comment type="caution">
    <text evidence="3">The sequence shown here is derived from an EMBL/GenBank/DDBJ whole genome shotgun (WGS) entry which is preliminary data.</text>
</comment>
<dbReference type="RefSeq" id="WP_206681075.1">
    <property type="nucleotide sequence ID" value="NZ_JBHSXS010000001.1"/>
</dbReference>
<evidence type="ECO:0008006" key="5">
    <source>
        <dbReference type="Google" id="ProtNLM"/>
    </source>
</evidence>
<organism evidence="3 4">
    <name type="scientific">Actinomadura yumaensis</name>
    <dbReference type="NCBI Taxonomy" id="111807"/>
    <lineage>
        <taxon>Bacteria</taxon>
        <taxon>Bacillati</taxon>
        <taxon>Actinomycetota</taxon>
        <taxon>Actinomycetes</taxon>
        <taxon>Streptosporangiales</taxon>
        <taxon>Thermomonosporaceae</taxon>
        <taxon>Actinomadura</taxon>
    </lineage>
</organism>
<evidence type="ECO:0000256" key="2">
    <source>
        <dbReference type="SAM" id="Phobius"/>
    </source>
</evidence>